<proteinExistence type="inferred from homology"/>
<dbReference type="HAMAP" id="MF_00255">
    <property type="entry name" value="Gly_tRNA_synth_beta"/>
    <property type="match status" value="1"/>
</dbReference>
<dbReference type="GO" id="GO:0004820">
    <property type="term" value="F:glycine-tRNA ligase activity"/>
    <property type="evidence" value="ECO:0007669"/>
    <property type="project" value="UniProtKB-UniRule"/>
</dbReference>
<dbReference type="PROSITE" id="PS50861">
    <property type="entry name" value="AA_TRNA_LIGASE_II_GLYAB"/>
    <property type="match status" value="1"/>
</dbReference>
<gene>
    <name evidence="10" type="primary">glyS</name>
    <name evidence="12" type="ORF">COZ37_01580</name>
</gene>
<accession>A0A2M7M4P1</accession>
<evidence type="ECO:0000259" key="11">
    <source>
        <dbReference type="Pfam" id="PF05746"/>
    </source>
</evidence>
<dbReference type="GO" id="GO:0004814">
    <property type="term" value="F:arginine-tRNA ligase activity"/>
    <property type="evidence" value="ECO:0007669"/>
    <property type="project" value="InterPro"/>
</dbReference>
<evidence type="ECO:0000256" key="7">
    <source>
        <dbReference type="ARBA" id="ARBA00022917"/>
    </source>
</evidence>
<evidence type="ECO:0000256" key="8">
    <source>
        <dbReference type="ARBA" id="ARBA00023146"/>
    </source>
</evidence>
<evidence type="ECO:0000256" key="9">
    <source>
        <dbReference type="ARBA" id="ARBA00047937"/>
    </source>
</evidence>
<dbReference type="PANTHER" id="PTHR30075:SF2">
    <property type="entry name" value="GLYCINE--TRNA LIGASE, CHLOROPLASTIC_MITOCHONDRIAL 2"/>
    <property type="match status" value="1"/>
</dbReference>
<evidence type="ECO:0000256" key="6">
    <source>
        <dbReference type="ARBA" id="ARBA00022840"/>
    </source>
</evidence>
<comment type="subunit">
    <text evidence="10">Tetramer of two alpha and two beta subunits.</text>
</comment>
<keyword evidence="8 10" id="KW-0030">Aminoacyl-tRNA synthetase</keyword>
<keyword evidence="6 10" id="KW-0067">ATP-binding</keyword>
<dbReference type="AlphaFoldDB" id="A0A2M7M4P1"/>
<dbReference type="GO" id="GO:0005524">
    <property type="term" value="F:ATP binding"/>
    <property type="evidence" value="ECO:0007669"/>
    <property type="project" value="UniProtKB-UniRule"/>
</dbReference>
<evidence type="ECO:0000313" key="13">
    <source>
        <dbReference type="Proteomes" id="UP000229703"/>
    </source>
</evidence>
<sequence>MIMKKDFILEIGTEELPLADLRHLSKELPSLAEKLFTEKNLSFQKILSFATSRRIVLSVKGIPGYQSNELIEVSGPPKGIAFDKEGNPTAAAKGFARAQKVKLSQLRIKHIGKKEVICAVKKKQGKPASFILKTLLPEFLRSISFPQSMRWSDTKFSFSRPIRWLLALLGEKTVKFKFEDLSSSNFTYGHRFLSPGPFRVKNPLFYFATLQKNFVILDSEIRTILIKKGLKGKKTDENLVREASDLVEYPTPLFCSIEKEYFKTLSKKIIESAIKREKGIPFEDEKGNLLPLFAVITNGVKNEKIKNSYEKVLEAKLADSKFFWEEDLKKPFEKYGEDLKKIIFHHRLGTTYDKIEKIEKLATYLGQELKLKEDEIRSVKRGSLLCKNDLATQMVREFPELQGFIGRLYAEASGENKLTSQIIEEHYLPRFPGDALPVKKESMAVGIADRLIAICGYFIIGESLSGSSDPYGIKRLANGLVEIIWEKQLKLPLLPLLKEAVSLFPSTNENLKEQLLDFFKQRVNALLSQNDFSPDIRKAVILGDNLDAIRKKSIAIKKWKGTSSFSNSLITFSRVANILQQAKNRKLKLPAFRKESLKEEGEKKLFLTYQNIRRQLNELWRKEDYPVILEKLEELKPSINFFFDHILVMEKDEVLRDNRLALLSLINEELLKVADFSSLTTESTERKTKLATNEHE</sequence>
<keyword evidence="4 10" id="KW-0436">Ligase</keyword>
<dbReference type="PANTHER" id="PTHR30075">
    <property type="entry name" value="GLYCYL-TRNA SYNTHETASE"/>
    <property type="match status" value="1"/>
</dbReference>
<feature type="domain" description="DALR anticodon binding" evidence="11">
    <location>
        <begin position="571"/>
        <end position="668"/>
    </location>
</feature>
<comment type="caution">
    <text evidence="12">The sequence shown here is derived from an EMBL/GenBank/DDBJ whole genome shotgun (WGS) entry which is preliminary data.</text>
</comment>
<dbReference type="InterPro" id="IPR008909">
    <property type="entry name" value="DALR_anticod-bd"/>
</dbReference>
<dbReference type="EC" id="6.1.1.14" evidence="10"/>
<name>A0A2M7M4P1_9BACT</name>
<reference evidence="13" key="1">
    <citation type="submission" date="2017-09" db="EMBL/GenBank/DDBJ databases">
        <title>Depth-based differentiation of microbial function through sediment-hosted aquifers and enrichment of novel symbionts in the deep terrestrial subsurface.</title>
        <authorList>
            <person name="Probst A.J."/>
            <person name="Ladd B."/>
            <person name="Jarett J.K."/>
            <person name="Geller-Mcgrath D.E."/>
            <person name="Sieber C.M.K."/>
            <person name="Emerson J.B."/>
            <person name="Anantharaman K."/>
            <person name="Thomas B.C."/>
            <person name="Malmstrom R."/>
            <person name="Stieglmeier M."/>
            <person name="Klingl A."/>
            <person name="Woyke T."/>
            <person name="Ryan C.M."/>
            <person name="Banfield J.F."/>
        </authorList>
    </citation>
    <scope>NUCLEOTIDE SEQUENCE [LARGE SCALE GENOMIC DNA]</scope>
</reference>
<comment type="subcellular location">
    <subcellularLocation>
        <location evidence="1 10">Cytoplasm</location>
    </subcellularLocation>
</comment>
<dbReference type="EMBL" id="PFJK01000064">
    <property type="protein sequence ID" value="PIX77649.1"/>
    <property type="molecule type" value="Genomic_DNA"/>
</dbReference>
<dbReference type="InterPro" id="IPR006194">
    <property type="entry name" value="Gly-tRNA-synth_heterodimer"/>
</dbReference>
<dbReference type="Pfam" id="PF05746">
    <property type="entry name" value="DALR_1"/>
    <property type="match status" value="1"/>
</dbReference>
<dbReference type="Proteomes" id="UP000229703">
    <property type="component" value="Unassembled WGS sequence"/>
</dbReference>
<evidence type="ECO:0000256" key="1">
    <source>
        <dbReference type="ARBA" id="ARBA00004496"/>
    </source>
</evidence>
<dbReference type="GO" id="GO:0006420">
    <property type="term" value="P:arginyl-tRNA aminoacylation"/>
    <property type="evidence" value="ECO:0007669"/>
    <property type="project" value="InterPro"/>
</dbReference>
<dbReference type="SUPFAM" id="SSF109604">
    <property type="entry name" value="HD-domain/PDEase-like"/>
    <property type="match status" value="1"/>
</dbReference>
<evidence type="ECO:0000256" key="5">
    <source>
        <dbReference type="ARBA" id="ARBA00022741"/>
    </source>
</evidence>
<evidence type="ECO:0000313" key="12">
    <source>
        <dbReference type="EMBL" id="PIX77649.1"/>
    </source>
</evidence>
<dbReference type="Pfam" id="PF02092">
    <property type="entry name" value="tRNA_synt_2f"/>
    <property type="match status" value="1"/>
</dbReference>
<dbReference type="PRINTS" id="PR01045">
    <property type="entry name" value="TRNASYNTHGB"/>
</dbReference>
<dbReference type="GO" id="GO:0005829">
    <property type="term" value="C:cytosol"/>
    <property type="evidence" value="ECO:0007669"/>
    <property type="project" value="TreeGrafter"/>
</dbReference>
<keyword evidence="7 10" id="KW-0648">Protein biosynthesis</keyword>
<comment type="similarity">
    <text evidence="2 10">Belongs to the class-II aminoacyl-tRNA synthetase family.</text>
</comment>
<keyword evidence="5 10" id="KW-0547">Nucleotide-binding</keyword>
<organism evidence="12 13">
    <name type="scientific">bacterium (Candidatus Ratteibacteria) CG_4_10_14_3_um_filter_41_18</name>
    <dbReference type="NCBI Taxonomy" id="2014287"/>
    <lineage>
        <taxon>Bacteria</taxon>
        <taxon>Candidatus Ratteibacteria</taxon>
    </lineage>
</organism>
<comment type="catalytic activity">
    <reaction evidence="9 10">
        <text>tRNA(Gly) + glycine + ATP = glycyl-tRNA(Gly) + AMP + diphosphate</text>
        <dbReference type="Rhea" id="RHEA:16013"/>
        <dbReference type="Rhea" id="RHEA-COMP:9664"/>
        <dbReference type="Rhea" id="RHEA-COMP:9683"/>
        <dbReference type="ChEBI" id="CHEBI:30616"/>
        <dbReference type="ChEBI" id="CHEBI:33019"/>
        <dbReference type="ChEBI" id="CHEBI:57305"/>
        <dbReference type="ChEBI" id="CHEBI:78442"/>
        <dbReference type="ChEBI" id="CHEBI:78522"/>
        <dbReference type="ChEBI" id="CHEBI:456215"/>
        <dbReference type="EC" id="6.1.1.14"/>
    </reaction>
</comment>
<evidence type="ECO:0000256" key="2">
    <source>
        <dbReference type="ARBA" id="ARBA00008226"/>
    </source>
</evidence>
<dbReference type="GO" id="GO:0006426">
    <property type="term" value="P:glycyl-tRNA aminoacylation"/>
    <property type="evidence" value="ECO:0007669"/>
    <property type="project" value="UniProtKB-UniRule"/>
</dbReference>
<protein>
    <recommendedName>
        <fullName evidence="10">Glycine--tRNA ligase beta subunit</fullName>
        <ecNumber evidence="10">6.1.1.14</ecNumber>
    </recommendedName>
    <alternativeName>
        <fullName evidence="10">Glycyl-tRNA synthetase beta subunit</fullName>
        <shortName evidence="10">GlyRS</shortName>
    </alternativeName>
</protein>
<evidence type="ECO:0000256" key="10">
    <source>
        <dbReference type="HAMAP-Rule" id="MF_00255"/>
    </source>
</evidence>
<dbReference type="NCBIfam" id="TIGR00211">
    <property type="entry name" value="glyS"/>
    <property type="match status" value="1"/>
</dbReference>
<evidence type="ECO:0000256" key="4">
    <source>
        <dbReference type="ARBA" id="ARBA00022598"/>
    </source>
</evidence>
<keyword evidence="3 10" id="KW-0963">Cytoplasm</keyword>
<dbReference type="InterPro" id="IPR015944">
    <property type="entry name" value="Gly-tRNA-synth_bsu"/>
</dbReference>
<evidence type="ECO:0000256" key="3">
    <source>
        <dbReference type="ARBA" id="ARBA00022490"/>
    </source>
</evidence>